<comment type="caution">
    <text evidence="1">The sequence shown here is derived from an EMBL/GenBank/DDBJ whole genome shotgun (WGS) entry which is preliminary data.</text>
</comment>
<protein>
    <submittedName>
        <fullName evidence="1">Uncharacterized protein</fullName>
    </submittedName>
</protein>
<keyword evidence="2" id="KW-1185">Reference proteome</keyword>
<evidence type="ECO:0000313" key="2">
    <source>
        <dbReference type="Proteomes" id="UP000284277"/>
    </source>
</evidence>
<evidence type="ECO:0000313" key="1">
    <source>
        <dbReference type="EMBL" id="RKD31322.1"/>
    </source>
</evidence>
<sequence length="62" mass="7202">MLDIELKKDQEILKMVTVVKQLDHTGIQLLTRDADTLLALKRELDRQKDSLINCSHNERMLA</sequence>
<gene>
    <name evidence="1" type="ORF">BET01_20940</name>
</gene>
<organism evidence="1 2">
    <name type="scientific">Lacrimispora algidixylanolytica</name>
    <dbReference type="NCBI Taxonomy" id="94868"/>
    <lineage>
        <taxon>Bacteria</taxon>
        <taxon>Bacillati</taxon>
        <taxon>Bacillota</taxon>
        <taxon>Clostridia</taxon>
        <taxon>Lachnospirales</taxon>
        <taxon>Lachnospiraceae</taxon>
        <taxon>Lacrimispora</taxon>
    </lineage>
</organism>
<accession>A0A419T1I4</accession>
<dbReference type="RefSeq" id="WP_120197162.1">
    <property type="nucleotide sequence ID" value="NZ_MCIA01000022.1"/>
</dbReference>
<reference evidence="1 2" key="1">
    <citation type="submission" date="2016-08" db="EMBL/GenBank/DDBJ databases">
        <title>A new outlook on sporulation: Clostridium algidixylanolyticum.</title>
        <authorList>
            <person name="Poppleton D.I."/>
            <person name="Gribaldo S."/>
        </authorList>
    </citation>
    <scope>NUCLEOTIDE SEQUENCE [LARGE SCALE GENOMIC DNA]</scope>
    <source>
        <strain evidence="1 2">SPL73</strain>
    </source>
</reference>
<name>A0A419T1I4_9FIRM</name>
<dbReference type="EMBL" id="MCIA01000022">
    <property type="protein sequence ID" value="RKD31322.1"/>
    <property type="molecule type" value="Genomic_DNA"/>
</dbReference>
<proteinExistence type="predicted"/>
<dbReference type="Proteomes" id="UP000284277">
    <property type="component" value="Unassembled WGS sequence"/>
</dbReference>
<dbReference type="AlphaFoldDB" id="A0A419T1I4"/>